<dbReference type="GO" id="GO:0003824">
    <property type="term" value="F:catalytic activity"/>
    <property type="evidence" value="ECO:0007669"/>
    <property type="project" value="InterPro"/>
</dbReference>
<dbReference type="PANTHER" id="PTHR46082:SF11">
    <property type="entry name" value="AAA+ ATPASE DOMAIN-CONTAINING PROTEIN-RELATED"/>
    <property type="match status" value="1"/>
</dbReference>
<dbReference type="InterPro" id="IPR053137">
    <property type="entry name" value="NLR-like"/>
</dbReference>
<dbReference type="EMBL" id="ML738644">
    <property type="protein sequence ID" value="KAE8161267.1"/>
    <property type="molecule type" value="Genomic_DNA"/>
</dbReference>
<proteinExistence type="predicted"/>
<dbReference type="SUPFAM" id="SSF53167">
    <property type="entry name" value="Purine and uridine phosphorylases"/>
    <property type="match status" value="1"/>
</dbReference>
<evidence type="ECO:0000313" key="2">
    <source>
        <dbReference type="Proteomes" id="UP000326950"/>
    </source>
</evidence>
<reference evidence="1 2" key="1">
    <citation type="submission" date="2019-04" db="EMBL/GenBank/DDBJ databases">
        <title>Friends and foes A comparative genomics study of 23 Aspergillus species from section Flavi.</title>
        <authorList>
            <consortium name="DOE Joint Genome Institute"/>
            <person name="Kjaerbolling I."/>
            <person name="Vesth T."/>
            <person name="Frisvad J.C."/>
            <person name="Nybo J.L."/>
            <person name="Theobald S."/>
            <person name="Kildgaard S."/>
            <person name="Isbrandt T."/>
            <person name="Kuo A."/>
            <person name="Sato A."/>
            <person name="Lyhne E.K."/>
            <person name="Kogle M.E."/>
            <person name="Wiebenga A."/>
            <person name="Kun R.S."/>
            <person name="Lubbers R.J."/>
            <person name="Makela M.R."/>
            <person name="Barry K."/>
            <person name="Chovatia M."/>
            <person name="Clum A."/>
            <person name="Daum C."/>
            <person name="Haridas S."/>
            <person name="He G."/>
            <person name="LaButti K."/>
            <person name="Lipzen A."/>
            <person name="Mondo S."/>
            <person name="Riley R."/>
            <person name="Salamov A."/>
            <person name="Simmons B.A."/>
            <person name="Magnuson J.K."/>
            <person name="Henrissat B."/>
            <person name="Mortensen U.H."/>
            <person name="Larsen T.O."/>
            <person name="Devries R.P."/>
            <person name="Grigoriev I.V."/>
            <person name="Machida M."/>
            <person name="Baker S.E."/>
            <person name="Andersen M.R."/>
        </authorList>
    </citation>
    <scope>NUCLEOTIDE SEQUENCE [LARGE SCALE GENOMIC DNA]</scope>
    <source>
        <strain evidence="1 2">CBS 117626</strain>
    </source>
</reference>
<dbReference type="Gene3D" id="3.40.50.1580">
    <property type="entry name" value="Nucleoside phosphorylase domain"/>
    <property type="match status" value="1"/>
</dbReference>
<dbReference type="GO" id="GO:0009116">
    <property type="term" value="P:nucleoside metabolic process"/>
    <property type="evidence" value="ECO:0007669"/>
    <property type="project" value="InterPro"/>
</dbReference>
<keyword evidence="2" id="KW-1185">Reference proteome</keyword>
<dbReference type="Proteomes" id="UP000326950">
    <property type="component" value="Unassembled WGS sequence"/>
</dbReference>
<gene>
    <name evidence="1" type="ORF">BDV40DRAFT_301451</name>
</gene>
<evidence type="ECO:0000313" key="1">
    <source>
        <dbReference type="EMBL" id="KAE8161267.1"/>
    </source>
</evidence>
<organism evidence="1 2">
    <name type="scientific">Aspergillus tamarii</name>
    <dbReference type="NCBI Taxonomy" id="41984"/>
    <lineage>
        <taxon>Eukaryota</taxon>
        <taxon>Fungi</taxon>
        <taxon>Dikarya</taxon>
        <taxon>Ascomycota</taxon>
        <taxon>Pezizomycotina</taxon>
        <taxon>Eurotiomycetes</taxon>
        <taxon>Eurotiomycetidae</taxon>
        <taxon>Eurotiales</taxon>
        <taxon>Aspergillaceae</taxon>
        <taxon>Aspergillus</taxon>
        <taxon>Aspergillus subgen. Circumdati</taxon>
    </lineage>
</organism>
<name>A0A5N6URK9_ASPTM</name>
<dbReference type="PANTHER" id="PTHR46082">
    <property type="entry name" value="ATP/GTP-BINDING PROTEIN-RELATED"/>
    <property type="match status" value="1"/>
</dbReference>
<sequence>MIYSDSRILSILCALDKELFAVRALFDERYPVLPNPRGCTDSNHYAFDRIGYYNAVTSGLPSGEDGTNAASNVVSNLKRTFPSVEFCLLVGIGGEVPEANDVRLGDVVVSHPSGTVPDVVQYDLGKTLEIEGFMLECYVDHHDT</sequence>
<dbReference type="InterPro" id="IPR035994">
    <property type="entry name" value="Nucleoside_phosphorylase_sf"/>
</dbReference>
<dbReference type="AlphaFoldDB" id="A0A5N6URK9"/>
<protein>
    <recommendedName>
        <fullName evidence="3">Nucleoside phosphorylase domain-containing protein</fullName>
    </recommendedName>
</protein>
<evidence type="ECO:0008006" key="3">
    <source>
        <dbReference type="Google" id="ProtNLM"/>
    </source>
</evidence>
<accession>A0A5N6URK9</accession>
<dbReference type="OrthoDB" id="1577640at2759"/>